<dbReference type="GO" id="GO:0009279">
    <property type="term" value="C:cell outer membrane"/>
    <property type="evidence" value="ECO:0007669"/>
    <property type="project" value="UniProtKB-SubCell"/>
</dbReference>
<accession>A0A3R9G0Y5</accession>
<name>A0A3R9G0Y5_9VIBR</name>
<dbReference type="SUPFAM" id="SSF56954">
    <property type="entry name" value="Outer membrane efflux proteins (OEP)"/>
    <property type="match status" value="1"/>
</dbReference>
<keyword evidence="10" id="KW-1185">Reference proteome</keyword>
<evidence type="ECO:0000256" key="7">
    <source>
        <dbReference type="ARBA" id="ARBA00023237"/>
    </source>
</evidence>
<organism evidence="9 10">
    <name type="scientific">Vibrio pectenicida</name>
    <dbReference type="NCBI Taxonomy" id="62763"/>
    <lineage>
        <taxon>Bacteria</taxon>
        <taxon>Pseudomonadati</taxon>
        <taxon>Pseudomonadota</taxon>
        <taxon>Gammaproteobacteria</taxon>
        <taxon>Vibrionales</taxon>
        <taxon>Vibrionaceae</taxon>
        <taxon>Vibrio</taxon>
    </lineage>
</organism>
<comment type="similarity">
    <text evidence="2">Belongs to the outer membrane factor (OMF) (TC 1.B.17) family.</text>
</comment>
<dbReference type="GO" id="GO:1990281">
    <property type="term" value="C:efflux pump complex"/>
    <property type="evidence" value="ECO:0007669"/>
    <property type="project" value="TreeGrafter"/>
</dbReference>
<feature type="chain" id="PRO_5018707202" evidence="8">
    <location>
        <begin position="25"/>
        <end position="423"/>
    </location>
</feature>
<evidence type="ECO:0000256" key="8">
    <source>
        <dbReference type="SAM" id="SignalP"/>
    </source>
</evidence>
<dbReference type="Proteomes" id="UP000269041">
    <property type="component" value="Unassembled WGS sequence"/>
</dbReference>
<gene>
    <name evidence="9" type="ORF">EJA03_17665</name>
</gene>
<dbReference type="GO" id="GO:0015288">
    <property type="term" value="F:porin activity"/>
    <property type="evidence" value="ECO:0007669"/>
    <property type="project" value="TreeGrafter"/>
</dbReference>
<dbReference type="EMBL" id="RSFA01000115">
    <property type="protein sequence ID" value="RSD29717.1"/>
    <property type="molecule type" value="Genomic_DNA"/>
</dbReference>
<keyword evidence="7" id="KW-0998">Cell outer membrane</keyword>
<dbReference type="RefSeq" id="WP_125323057.1">
    <property type="nucleotide sequence ID" value="NZ_AP024889.1"/>
</dbReference>
<evidence type="ECO:0000256" key="4">
    <source>
        <dbReference type="ARBA" id="ARBA00022452"/>
    </source>
</evidence>
<proteinExistence type="inferred from homology"/>
<reference evidence="9 10" key="1">
    <citation type="submission" date="2018-12" db="EMBL/GenBank/DDBJ databases">
        <title>Genomic taxonomy of the Vibrionaceae family.</title>
        <authorList>
            <person name="Gomez-Gil B."/>
            <person name="Enciso-Ibarra K."/>
        </authorList>
    </citation>
    <scope>NUCLEOTIDE SEQUENCE [LARGE SCALE GENOMIC DNA]</scope>
    <source>
        <strain evidence="9 10">CAIM 594</strain>
    </source>
</reference>
<evidence type="ECO:0000313" key="9">
    <source>
        <dbReference type="EMBL" id="RSD29717.1"/>
    </source>
</evidence>
<keyword evidence="5" id="KW-0812">Transmembrane</keyword>
<evidence type="ECO:0000256" key="6">
    <source>
        <dbReference type="ARBA" id="ARBA00023136"/>
    </source>
</evidence>
<evidence type="ECO:0000256" key="5">
    <source>
        <dbReference type="ARBA" id="ARBA00022692"/>
    </source>
</evidence>
<keyword evidence="8" id="KW-0732">Signal</keyword>
<sequence>MISRYFLSRVSVLLALTLSYPCFSLTIDESWQLAKKNDPDYEMAQIDVQIGETGISLGRSALLPSLDASASANWNQDRDNTNSYSLGLSQTIWDSSLWSNLDGAQASYLKTKLELAKSRDFLAQQVLSTYLQVASAQSELRLAENKFTEGNKLLQIIEKRYRAGKVTSVDVEEIRANQLSEQASILESKGTLQSVISELAALINQIPDQVEQITMDSLIEPPMLVKSEHKWLKLAKDHSPELLAAAQSVKASEFARQSAQGGYYPTVKGTLGYSDDDRYSDGEFNAGLTLNLPIDLNGATRAKVEEASLNVLKAKQDKRKVEIDIGKRIRQQYTQVNITWDRVLMANSLVESNSNILTSKEKLYDAGKLEASDVINAHNSLYEAKVSLQTNLYSYWIKRIDLLHTAGQLDDDTISIISQVFRL</sequence>
<evidence type="ECO:0000256" key="1">
    <source>
        <dbReference type="ARBA" id="ARBA00004442"/>
    </source>
</evidence>
<dbReference type="PANTHER" id="PTHR30026">
    <property type="entry name" value="OUTER MEMBRANE PROTEIN TOLC"/>
    <property type="match status" value="1"/>
</dbReference>
<dbReference type="AlphaFoldDB" id="A0A3R9G0Y5"/>
<dbReference type="InterPro" id="IPR003423">
    <property type="entry name" value="OMP_efflux"/>
</dbReference>
<evidence type="ECO:0000313" key="10">
    <source>
        <dbReference type="Proteomes" id="UP000269041"/>
    </source>
</evidence>
<dbReference type="InterPro" id="IPR051906">
    <property type="entry name" value="TolC-like"/>
</dbReference>
<comment type="caution">
    <text evidence="9">The sequence shown here is derived from an EMBL/GenBank/DDBJ whole genome shotgun (WGS) entry which is preliminary data.</text>
</comment>
<dbReference type="GO" id="GO:0015562">
    <property type="term" value="F:efflux transmembrane transporter activity"/>
    <property type="evidence" value="ECO:0007669"/>
    <property type="project" value="InterPro"/>
</dbReference>
<keyword evidence="3" id="KW-0813">Transport</keyword>
<keyword evidence="6" id="KW-0472">Membrane</keyword>
<dbReference type="Pfam" id="PF02321">
    <property type="entry name" value="OEP"/>
    <property type="match status" value="2"/>
</dbReference>
<evidence type="ECO:0000256" key="2">
    <source>
        <dbReference type="ARBA" id="ARBA00007613"/>
    </source>
</evidence>
<dbReference type="Gene3D" id="1.20.1600.10">
    <property type="entry name" value="Outer membrane efflux proteins (OEP)"/>
    <property type="match status" value="1"/>
</dbReference>
<dbReference type="OrthoDB" id="6396237at2"/>
<evidence type="ECO:0000256" key="3">
    <source>
        <dbReference type="ARBA" id="ARBA00022448"/>
    </source>
</evidence>
<comment type="subcellular location">
    <subcellularLocation>
        <location evidence="1">Cell outer membrane</location>
    </subcellularLocation>
</comment>
<protein>
    <submittedName>
        <fullName evidence="9">TolC family protein</fullName>
    </submittedName>
</protein>
<dbReference type="PANTHER" id="PTHR30026:SF20">
    <property type="entry name" value="OUTER MEMBRANE PROTEIN TOLC"/>
    <property type="match status" value="1"/>
</dbReference>
<keyword evidence="4" id="KW-1134">Transmembrane beta strand</keyword>
<feature type="signal peptide" evidence="8">
    <location>
        <begin position="1"/>
        <end position="24"/>
    </location>
</feature>